<dbReference type="Gene3D" id="3.30.2390.10">
    <property type="entry name" value="TTHA1013-like"/>
    <property type="match status" value="1"/>
</dbReference>
<dbReference type="InterPro" id="IPR015066">
    <property type="entry name" value="DUF1902"/>
</dbReference>
<dbReference type="InterPro" id="IPR035069">
    <property type="entry name" value="TTHA1013/TTHA0281-like"/>
</dbReference>
<protein>
    <recommendedName>
        <fullName evidence="1">DUF1902 domain-containing protein</fullName>
    </recommendedName>
</protein>
<sequence length="105" mass="11903">MVQVLPVRPFAVGILEEPWVLMHTEHTKDIHVKAEWDSDAKVWVASSDDVPGLITEADTAAELEEKLKLMIPELLLENGVIDECQDFIPFHLHCERDKEILAPCC</sequence>
<dbReference type="AlphaFoldDB" id="A0A3B1B078"/>
<organism evidence="2">
    <name type="scientific">hydrothermal vent metagenome</name>
    <dbReference type="NCBI Taxonomy" id="652676"/>
    <lineage>
        <taxon>unclassified sequences</taxon>
        <taxon>metagenomes</taxon>
        <taxon>ecological metagenomes</taxon>
    </lineage>
</organism>
<dbReference type="Pfam" id="PF08972">
    <property type="entry name" value="DUF1902"/>
    <property type="match status" value="1"/>
</dbReference>
<reference evidence="2" key="1">
    <citation type="submission" date="2018-06" db="EMBL/GenBank/DDBJ databases">
        <authorList>
            <person name="Zhirakovskaya E."/>
        </authorList>
    </citation>
    <scope>NUCLEOTIDE SEQUENCE</scope>
</reference>
<name>A0A3B1B078_9ZZZZ</name>
<proteinExistence type="predicted"/>
<evidence type="ECO:0000259" key="1">
    <source>
        <dbReference type="Pfam" id="PF08972"/>
    </source>
</evidence>
<gene>
    <name evidence="2" type="ORF">MNBD_GAMMA26-310</name>
</gene>
<evidence type="ECO:0000313" key="2">
    <source>
        <dbReference type="EMBL" id="VAX09522.1"/>
    </source>
</evidence>
<dbReference type="SUPFAM" id="SSF143100">
    <property type="entry name" value="TTHA1013/TTHA0281-like"/>
    <property type="match status" value="1"/>
</dbReference>
<feature type="domain" description="DUF1902" evidence="1">
    <location>
        <begin position="31"/>
        <end position="97"/>
    </location>
</feature>
<accession>A0A3B1B078</accession>
<dbReference type="EMBL" id="UOFX01000053">
    <property type="protein sequence ID" value="VAX09522.1"/>
    <property type="molecule type" value="Genomic_DNA"/>
</dbReference>